<sequence length="46" mass="5227">MATSVVKFSTIYLFDTSFEIDVITDTNSDYALLIWLMSLVDSLFSI</sequence>
<dbReference type="STRING" id="747682.MALL_0053"/>
<organism evidence="1 2">
    <name type="scientific">Mycoplasmopsis alligatoris A21JP2</name>
    <dbReference type="NCBI Taxonomy" id="747682"/>
    <lineage>
        <taxon>Bacteria</taxon>
        <taxon>Bacillati</taxon>
        <taxon>Mycoplasmatota</taxon>
        <taxon>Mycoplasmoidales</taxon>
        <taxon>Metamycoplasmataceae</taxon>
        <taxon>Mycoplasmopsis</taxon>
    </lineage>
</organism>
<name>D4XX24_9BACT</name>
<evidence type="ECO:0000313" key="1">
    <source>
        <dbReference type="EMBL" id="EFF41104.1"/>
    </source>
</evidence>
<accession>D4XX24</accession>
<dbReference type="AlphaFoldDB" id="D4XX24"/>
<comment type="caution">
    <text evidence="1">The sequence shown here is derived from an EMBL/GenBank/DDBJ whole genome shotgun (WGS) entry which is preliminary data.</text>
</comment>
<dbReference type="Proteomes" id="UP000004757">
    <property type="component" value="Unassembled WGS sequence"/>
</dbReference>
<dbReference type="EMBL" id="ADNC01000028">
    <property type="protein sequence ID" value="EFF41104.1"/>
    <property type="molecule type" value="Genomic_DNA"/>
</dbReference>
<gene>
    <name evidence="1" type="ORF">MALL_0053</name>
</gene>
<protein>
    <submittedName>
        <fullName evidence="1">Uncharacterized protein</fullName>
    </submittedName>
</protein>
<proteinExistence type="predicted"/>
<reference evidence="1 2" key="1">
    <citation type="submission" date="2010-03" db="EMBL/GenBank/DDBJ databases">
        <authorList>
            <person name="Glass J.I."/>
            <person name="Benders G.A."/>
            <person name="Durkin A.S."/>
            <person name="Farmerie W.G."/>
            <person name="Hlavinka K."/>
            <person name="Hostetler J."/>
            <person name="Jackson J."/>
            <person name="May M.A."/>
            <person name="Miller R.H."/>
            <person name="Paralanov V."/>
            <person name="Radune D."/>
            <person name="Szczypinski B."/>
            <person name="Brown D.R."/>
        </authorList>
    </citation>
    <scope>NUCLEOTIDE SEQUENCE [LARGE SCALE GENOMIC DNA]</scope>
    <source>
        <strain evidence="1 2">A21JP2</strain>
    </source>
</reference>
<evidence type="ECO:0000313" key="2">
    <source>
        <dbReference type="Proteomes" id="UP000004757"/>
    </source>
</evidence>
<keyword evidence="2" id="KW-1185">Reference proteome</keyword>